<reference evidence="2 3" key="2">
    <citation type="submission" date="2020-03" db="EMBL/GenBank/DDBJ databases">
        <title>Devosia chinhatensis sp. nov., isolated from a hexachlorocyclohexane (HCH) dump site in India.</title>
        <authorList>
            <person name="Kumar M."/>
            <person name="Lal R."/>
        </authorList>
    </citation>
    <scope>NUCLEOTIDE SEQUENCE [LARGE SCALE GENOMIC DNA]</scope>
    <source>
        <strain evidence="2 3">H239</strain>
    </source>
</reference>
<dbReference type="Proteomes" id="UP000474802">
    <property type="component" value="Unassembled WGS sequence"/>
</dbReference>
<dbReference type="InterPro" id="IPR035069">
    <property type="entry name" value="TTHA1013/TTHA0281-like"/>
</dbReference>
<reference evidence="2 3" key="1">
    <citation type="submission" date="2020-02" db="EMBL/GenBank/DDBJ databases">
        <authorList>
            <person name="Khan S.A."/>
            <person name="Jeon C.O."/>
            <person name="Chun B.H."/>
        </authorList>
    </citation>
    <scope>NUCLEOTIDE SEQUENCE [LARGE SCALE GENOMIC DNA]</scope>
    <source>
        <strain evidence="2 3">H239</strain>
    </source>
</reference>
<accession>A0A6M1SV84</accession>
<dbReference type="EMBL" id="JAALFG010000002">
    <property type="protein sequence ID" value="NGP18293.1"/>
    <property type="molecule type" value="Genomic_DNA"/>
</dbReference>
<dbReference type="InterPro" id="IPR015066">
    <property type="entry name" value="DUF1902"/>
</dbReference>
<dbReference type="AlphaFoldDB" id="A0A6M1SV84"/>
<sequence>MAKKLLVTAMWDQDAEVWVATSDDIPGLATEAHTLDRLLERVVAVAPELLDDNAHLIDPKPQPGETFDICIMSQVTMTASQAA</sequence>
<protein>
    <submittedName>
        <fullName evidence="2">DUF1902 domain-containing protein</fullName>
    </submittedName>
</protein>
<dbReference type="Gene3D" id="3.30.2390.10">
    <property type="entry name" value="TTHA1013-like"/>
    <property type="match status" value="1"/>
</dbReference>
<proteinExistence type="predicted"/>
<evidence type="ECO:0000259" key="1">
    <source>
        <dbReference type="Pfam" id="PF08972"/>
    </source>
</evidence>
<dbReference type="RefSeq" id="WP_164534512.1">
    <property type="nucleotide sequence ID" value="NZ_JAALFG010000002.1"/>
</dbReference>
<keyword evidence="3" id="KW-1185">Reference proteome</keyword>
<feature type="domain" description="DUF1902" evidence="1">
    <location>
        <begin position="5"/>
        <end position="56"/>
    </location>
</feature>
<dbReference type="SUPFAM" id="SSF143100">
    <property type="entry name" value="TTHA1013/TTHA0281-like"/>
    <property type="match status" value="1"/>
</dbReference>
<comment type="caution">
    <text evidence="2">The sequence shown here is derived from an EMBL/GenBank/DDBJ whole genome shotgun (WGS) entry which is preliminary data.</text>
</comment>
<name>A0A6M1SV84_9HYPH</name>
<gene>
    <name evidence="2" type="ORF">G5575_12030</name>
</gene>
<organism evidence="2 3">
    <name type="scientific">Devosia aurantiaca</name>
    <dbReference type="NCBI Taxonomy" id="2714858"/>
    <lineage>
        <taxon>Bacteria</taxon>
        <taxon>Pseudomonadati</taxon>
        <taxon>Pseudomonadota</taxon>
        <taxon>Alphaproteobacteria</taxon>
        <taxon>Hyphomicrobiales</taxon>
        <taxon>Devosiaceae</taxon>
        <taxon>Devosia</taxon>
    </lineage>
</organism>
<evidence type="ECO:0000313" key="2">
    <source>
        <dbReference type="EMBL" id="NGP18293.1"/>
    </source>
</evidence>
<evidence type="ECO:0000313" key="3">
    <source>
        <dbReference type="Proteomes" id="UP000474802"/>
    </source>
</evidence>
<dbReference type="Pfam" id="PF08972">
    <property type="entry name" value="DUF1902"/>
    <property type="match status" value="1"/>
</dbReference>